<dbReference type="KEGG" id="amuc:Pan181_09130"/>
<dbReference type="EMBL" id="CP036278">
    <property type="protein sequence ID" value="QDU54730.1"/>
    <property type="molecule type" value="Genomic_DNA"/>
</dbReference>
<dbReference type="PROSITE" id="PS51725">
    <property type="entry name" value="ABM"/>
    <property type="match status" value="1"/>
</dbReference>
<evidence type="ECO:0000313" key="3">
    <source>
        <dbReference type="Proteomes" id="UP000315750"/>
    </source>
</evidence>
<keyword evidence="3" id="KW-1185">Reference proteome</keyword>
<dbReference type="OrthoDB" id="287932at2"/>
<name>A0A518AJ52_9BACT</name>
<dbReference type="AlphaFoldDB" id="A0A518AJ52"/>
<evidence type="ECO:0000259" key="1">
    <source>
        <dbReference type="PROSITE" id="PS51725"/>
    </source>
</evidence>
<dbReference type="EC" id="1.-.-.-" evidence="2"/>
<keyword evidence="2" id="KW-0560">Oxidoreductase</keyword>
<dbReference type="RefSeq" id="WP_145245667.1">
    <property type="nucleotide sequence ID" value="NZ_CP036278.1"/>
</dbReference>
<dbReference type="Proteomes" id="UP000315750">
    <property type="component" value="Chromosome"/>
</dbReference>
<accession>A0A518AJ52</accession>
<dbReference type="Gene3D" id="3.30.70.100">
    <property type="match status" value="1"/>
</dbReference>
<organism evidence="2 3">
    <name type="scientific">Aeoliella mucimassa</name>
    <dbReference type="NCBI Taxonomy" id="2527972"/>
    <lineage>
        <taxon>Bacteria</taxon>
        <taxon>Pseudomonadati</taxon>
        <taxon>Planctomycetota</taxon>
        <taxon>Planctomycetia</taxon>
        <taxon>Pirellulales</taxon>
        <taxon>Lacipirellulaceae</taxon>
        <taxon>Aeoliella</taxon>
    </lineage>
</organism>
<dbReference type="GO" id="GO:0005829">
    <property type="term" value="C:cytosol"/>
    <property type="evidence" value="ECO:0007669"/>
    <property type="project" value="TreeGrafter"/>
</dbReference>
<dbReference type="InterPro" id="IPR050744">
    <property type="entry name" value="AI-2_Isomerase_LsrG"/>
</dbReference>
<protein>
    <submittedName>
        <fullName evidence="2">Putative quinol monooxygenase YgiN</fullName>
        <ecNumber evidence="2">1.-.-.-</ecNumber>
    </submittedName>
</protein>
<evidence type="ECO:0000313" key="2">
    <source>
        <dbReference type="EMBL" id="QDU54730.1"/>
    </source>
</evidence>
<reference evidence="2 3" key="1">
    <citation type="submission" date="2019-02" db="EMBL/GenBank/DDBJ databases">
        <title>Deep-cultivation of Planctomycetes and their phenomic and genomic characterization uncovers novel biology.</title>
        <authorList>
            <person name="Wiegand S."/>
            <person name="Jogler M."/>
            <person name="Boedeker C."/>
            <person name="Pinto D."/>
            <person name="Vollmers J."/>
            <person name="Rivas-Marin E."/>
            <person name="Kohn T."/>
            <person name="Peeters S.H."/>
            <person name="Heuer A."/>
            <person name="Rast P."/>
            <person name="Oberbeckmann S."/>
            <person name="Bunk B."/>
            <person name="Jeske O."/>
            <person name="Meyerdierks A."/>
            <person name="Storesund J.E."/>
            <person name="Kallscheuer N."/>
            <person name="Luecker S."/>
            <person name="Lage O.M."/>
            <person name="Pohl T."/>
            <person name="Merkel B.J."/>
            <person name="Hornburger P."/>
            <person name="Mueller R.-W."/>
            <person name="Bruemmer F."/>
            <person name="Labrenz M."/>
            <person name="Spormann A.M."/>
            <person name="Op den Camp H."/>
            <person name="Overmann J."/>
            <person name="Amann R."/>
            <person name="Jetten M.S.M."/>
            <person name="Mascher T."/>
            <person name="Medema M.H."/>
            <person name="Devos D.P."/>
            <person name="Kaster A.-K."/>
            <person name="Ovreas L."/>
            <person name="Rohde M."/>
            <person name="Galperin M.Y."/>
            <person name="Jogler C."/>
        </authorList>
    </citation>
    <scope>NUCLEOTIDE SEQUENCE [LARGE SCALE GENOMIC DNA]</scope>
    <source>
        <strain evidence="2 3">Pan181</strain>
    </source>
</reference>
<dbReference type="InterPro" id="IPR011008">
    <property type="entry name" value="Dimeric_a/b-barrel"/>
</dbReference>
<dbReference type="SUPFAM" id="SSF54909">
    <property type="entry name" value="Dimeric alpha+beta barrel"/>
    <property type="match status" value="1"/>
</dbReference>
<dbReference type="PANTHER" id="PTHR33336:SF3">
    <property type="entry name" value="ABM DOMAIN-CONTAINING PROTEIN"/>
    <property type="match status" value="1"/>
</dbReference>
<feature type="domain" description="ABM" evidence="1">
    <location>
        <begin position="2"/>
        <end position="99"/>
    </location>
</feature>
<dbReference type="PANTHER" id="PTHR33336">
    <property type="entry name" value="QUINOL MONOOXYGENASE YGIN-RELATED"/>
    <property type="match status" value="1"/>
</dbReference>
<proteinExistence type="predicted"/>
<dbReference type="GO" id="GO:0004497">
    <property type="term" value="F:monooxygenase activity"/>
    <property type="evidence" value="ECO:0007669"/>
    <property type="project" value="UniProtKB-KW"/>
</dbReference>
<sequence length="102" mass="11051">MIHVIAALTTAPGKRDELIEAFKQVAPTVRAEDGCIEYNAAVDVQTPLDGQSDLRDDVLTVVEKWESIDALKAHLATSHMEQFFTAMGDVITGVSLQVLSPV</sequence>
<gene>
    <name evidence="2" type="primary">ygiN</name>
    <name evidence="2" type="ORF">Pan181_09130</name>
</gene>
<dbReference type="Pfam" id="PF03992">
    <property type="entry name" value="ABM"/>
    <property type="match status" value="1"/>
</dbReference>
<keyword evidence="2" id="KW-0503">Monooxygenase</keyword>
<dbReference type="InterPro" id="IPR007138">
    <property type="entry name" value="ABM_dom"/>
</dbReference>